<evidence type="ECO:0000256" key="1">
    <source>
        <dbReference type="ARBA" id="ARBA00004651"/>
    </source>
</evidence>
<keyword evidence="7" id="KW-0813">Transport</keyword>
<organism evidence="10 11">
    <name type="scientific">Kiloniella antarctica</name>
    <dbReference type="NCBI Taxonomy" id="1550907"/>
    <lineage>
        <taxon>Bacteria</taxon>
        <taxon>Pseudomonadati</taxon>
        <taxon>Pseudomonadota</taxon>
        <taxon>Alphaproteobacteria</taxon>
        <taxon>Rhodospirillales</taxon>
        <taxon>Kiloniellaceae</taxon>
        <taxon>Kiloniella</taxon>
    </lineage>
</organism>
<accession>A0ABW5BG40</accession>
<keyword evidence="7" id="KW-0997">Cell inner membrane</keyword>
<dbReference type="SUPFAM" id="SSF82861">
    <property type="entry name" value="Mechanosensitive channel protein MscS (YggB), transmembrane region"/>
    <property type="match status" value="1"/>
</dbReference>
<dbReference type="EMBL" id="JBHUII010000001">
    <property type="protein sequence ID" value="MFD2204600.1"/>
    <property type="molecule type" value="Genomic_DNA"/>
</dbReference>
<comment type="subcellular location">
    <subcellularLocation>
        <location evidence="7">Cell inner membrane</location>
        <topology evidence="7">Multi-pass membrane protein</topology>
    </subcellularLocation>
    <subcellularLocation>
        <location evidence="1">Cell membrane</location>
        <topology evidence="1">Multi-pass membrane protein</topology>
    </subcellularLocation>
</comment>
<evidence type="ECO:0000256" key="6">
    <source>
        <dbReference type="ARBA" id="ARBA00023136"/>
    </source>
</evidence>
<dbReference type="Proteomes" id="UP001597294">
    <property type="component" value="Unassembled WGS sequence"/>
</dbReference>
<dbReference type="InterPro" id="IPR049278">
    <property type="entry name" value="MS_channel_C"/>
</dbReference>
<comment type="similarity">
    <text evidence="2 7">Belongs to the MscS (TC 1.A.23) family.</text>
</comment>
<feature type="transmembrane region" description="Helical" evidence="7">
    <location>
        <begin position="60"/>
        <end position="82"/>
    </location>
</feature>
<evidence type="ECO:0000259" key="8">
    <source>
        <dbReference type="Pfam" id="PF00924"/>
    </source>
</evidence>
<keyword evidence="5 7" id="KW-1133">Transmembrane helix</keyword>
<dbReference type="InterPro" id="IPR006685">
    <property type="entry name" value="MscS_channel_2nd"/>
</dbReference>
<dbReference type="InterPro" id="IPR008910">
    <property type="entry name" value="MSC_TM_helix"/>
</dbReference>
<dbReference type="SUPFAM" id="SSF82689">
    <property type="entry name" value="Mechanosensitive channel protein MscS (YggB), C-terminal domain"/>
    <property type="match status" value="1"/>
</dbReference>
<evidence type="ECO:0000256" key="3">
    <source>
        <dbReference type="ARBA" id="ARBA00022475"/>
    </source>
</evidence>
<dbReference type="Pfam" id="PF21082">
    <property type="entry name" value="MS_channel_3rd"/>
    <property type="match status" value="1"/>
</dbReference>
<evidence type="ECO:0000256" key="5">
    <source>
        <dbReference type="ARBA" id="ARBA00022989"/>
    </source>
</evidence>
<comment type="caution">
    <text evidence="7">Lacks conserved residue(s) required for the propagation of feature annotation.</text>
</comment>
<evidence type="ECO:0000313" key="11">
    <source>
        <dbReference type="Proteomes" id="UP001597294"/>
    </source>
</evidence>
<name>A0ABW5BG40_9PROT</name>
<comment type="function">
    <text evidence="7">Mechanosensitive channel that participates in the regulation of osmotic pressure changes within the cell, opening in response to stretch forces in the membrane lipid bilayer, without the need for other proteins. Contributes to normal resistance to hypoosmotic shock. Forms an ion channel of 1.0 nanosiemens conductance with a slight preference for anions.</text>
</comment>
<keyword evidence="4 7" id="KW-0812">Transmembrane</keyword>
<dbReference type="Pfam" id="PF00924">
    <property type="entry name" value="MS_channel_2nd"/>
    <property type="match status" value="1"/>
</dbReference>
<dbReference type="InterPro" id="IPR045275">
    <property type="entry name" value="MscS_archaea/bacteria_type"/>
</dbReference>
<keyword evidence="6 7" id="KW-0472">Membrane</keyword>
<dbReference type="Gene3D" id="3.30.70.100">
    <property type="match status" value="1"/>
</dbReference>
<gene>
    <name evidence="10" type="ORF">ACFSKO_03210</name>
</gene>
<evidence type="ECO:0000313" key="10">
    <source>
        <dbReference type="EMBL" id="MFD2204600.1"/>
    </source>
</evidence>
<evidence type="ECO:0000256" key="7">
    <source>
        <dbReference type="RuleBase" id="RU369025"/>
    </source>
</evidence>
<protein>
    <recommendedName>
        <fullName evidence="7">Small-conductance mechanosensitive channel</fullName>
    </recommendedName>
</protein>
<dbReference type="SUPFAM" id="SSF50182">
    <property type="entry name" value="Sm-like ribonucleoproteins"/>
    <property type="match status" value="1"/>
</dbReference>
<dbReference type="Gene3D" id="1.10.287.1260">
    <property type="match status" value="1"/>
</dbReference>
<sequence length="282" mass="30220">MNEELKTAEALLEQLIQFGVTYGFQILGAIIVLVIGLKIASWIGGKVSGICIKKEFDQTLSLFIGSIVKVVIVVFVIIITLGNFGISTAPLIALAGAGAFGATLAIQGPLSNYGAGLSIILTRPFTIGDTIIVKGGSGVVHEVKLAYTQLIGEDKELITIPNKRIVGEVITNSHSSSIVETRIPVPHHEDVDKVIGVLRKVLENDPDIPDEPSPQIGVHDFTYGGVILGLRYWVPSQQYFQKRYRINTALLTALKKEGVALLNVSHGAVSLEATSADLEEQA</sequence>
<feature type="domain" description="Mechanosensitive ion channel MscS C-terminal" evidence="9">
    <location>
        <begin position="179"/>
        <end position="260"/>
    </location>
</feature>
<feature type="transmembrane region" description="Helical" evidence="7">
    <location>
        <begin position="20"/>
        <end position="40"/>
    </location>
</feature>
<dbReference type="Pfam" id="PF05552">
    <property type="entry name" value="MS_channel_1st_1"/>
    <property type="match status" value="1"/>
</dbReference>
<keyword evidence="11" id="KW-1185">Reference proteome</keyword>
<feature type="transmembrane region" description="Helical" evidence="7">
    <location>
        <begin position="88"/>
        <end position="106"/>
    </location>
</feature>
<proteinExistence type="inferred from homology"/>
<dbReference type="InterPro" id="IPR011066">
    <property type="entry name" value="MscS_channel_C_sf"/>
</dbReference>
<keyword evidence="7" id="KW-0406">Ion transport</keyword>
<dbReference type="InterPro" id="IPR010920">
    <property type="entry name" value="LSM_dom_sf"/>
</dbReference>
<evidence type="ECO:0000256" key="4">
    <source>
        <dbReference type="ARBA" id="ARBA00022692"/>
    </source>
</evidence>
<reference evidence="11" key="1">
    <citation type="journal article" date="2019" name="Int. J. Syst. Evol. Microbiol.">
        <title>The Global Catalogue of Microorganisms (GCM) 10K type strain sequencing project: providing services to taxonomists for standard genome sequencing and annotation.</title>
        <authorList>
            <consortium name="The Broad Institute Genomics Platform"/>
            <consortium name="The Broad Institute Genome Sequencing Center for Infectious Disease"/>
            <person name="Wu L."/>
            <person name="Ma J."/>
        </authorList>
    </citation>
    <scope>NUCLEOTIDE SEQUENCE [LARGE SCALE GENOMIC DNA]</scope>
    <source>
        <strain evidence="11">CGMCC 4.7192</strain>
    </source>
</reference>
<comment type="subunit">
    <text evidence="7">Homoheptamer.</text>
</comment>
<dbReference type="InterPro" id="IPR011014">
    <property type="entry name" value="MscS_channel_TM-2"/>
</dbReference>
<comment type="caution">
    <text evidence="10">The sequence shown here is derived from an EMBL/GenBank/DDBJ whole genome shotgun (WGS) entry which is preliminary data.</text>
</comment>
<keyword evidence="3" id="KW-1003">Cell membrane</keyword>
<dbReference type="InterPro" id="IPR023408">
    <property type="entry name" value="MscS_beta-dom_sf"/>
</dbReference>
<evidence type="ECO:0000259" key="9">
    <source>
        <dbReference type="Pfam" id="PF21082"/>
    </source>
</evidence>
<dbReference type="PANTHER" id="PTHR30221:SF1">
    <property type="entry name" value="SMALL-CONDUCTANCE MECHANOSENSITIVE CHANNEL"/>
    <property type="match status" value="1"/>
</dbReference>
<dbReference type="RefSeq" id="WP_380248346.1">
    <property type="nucleotide sequence ID" value="NZ_JBHUII010000001.1"/>
</dbReference>
<dbReference type="PANTHER" id="PTHR30221">
    <property type="entry name" value="SMALL-CONDUCTANCE MECHANOSENSITIVE CHANNEL"/>
    <property type="match status" value="1"/>
</dbReference>
<dbReference type="Gene3D" id="2.30.30.60">
    <property type="match status" value="1"/>
</dbReference>
<evidence type="ECO:0000256" key="2">
    <source>
        <dbReference type="ARBA" id="ARBA00008017"/>
    </source>
</evidence>
<keyword evidence="7" id="KW-0407">Ion channel</keyword>
<feature type="domain" description="Mechanosensitive ion channel MscS" evidence="8">
    <location>
        <begin position="110"/>
        <end position="174"/>
    </location>
</feature>